<protein>
    <recommendedName>
        <fullName evidence="5">Lipocalin-like domain-containing protein</fullName>
    </recommendedName>
</protein>
<dbReference type="GeneID" id="62678283"/>
<dbReference type="RefSeq" id="WP_022740545.1">
    <property type="nucleotide sequence ID" value="NZ_AP024470.1"/>
</dbReference>
<feature type="signal peptide" evidence="2">
    <location>
        <begin position="1"/>
        <end position="22"/>
    </location>
</feature>
<evidence type="ECO:0000313" key="4">
    <source>
        <dbReference type="Proteomes" id="UP000253805"/>
    </source>
</evidence>
<evidence type="ECO:0000313" key="3">
    <source>
        <dbReference type="EMBL" id="RDC44849.1"/>
    </source>
</evidence>
<keyword evidence="2" id="KW-0732">Signal</keyword>
<evidence type="ECO:0008006" key="5">
    <source>
        <dbReference type="Google" id="ProtNLM"/>
    </source>
</evidence>
<accession>A0A369NZB3</accession>
<sequence>MKLRTKIIGVAACAFALCVALAGCASAPAGNDAANFQGDWILSSGTVDGQEATEETMAQAQEMGLSVYLQLNEGGSAVLSVLGTNMDGSWTAKDATTVELTFDGSSAEATLEGEELVMQQDGDVMRFKRGEIPPVASEVQRDENQAAEPEA</sequence>
<feature type="chain" id="PRO_5038989633" description="Lipocalin-like domain-containing protein" evidence="2">
    <location>
        <begin position="23"/>
        <end position="151"/>
    </location>
</feature>
<feature type="region of interest" description="Disordered" evidence="1">
    <location>
        <begin position="132"/>
        <end position="151"/>
    </location>
</feature>
<proteinExistence type="predicted"/>
<name>A0A369NZB3_9ACTN</name>
<dbReference type="EMBL" id="PPUT01000011">
    <property type="protein sequence ID" value="RDC44849.1"/>
    <property type="molecule type" value="Genomic_DNA"/>
</dbReference>
<evidence type="ECO:0000256" key="2">
    <source>
        <dbReference type="SAM" id="SignalP"/>
    </source>
</evidence>
<reference evidence="3 4" key="1">
    <citation type="journal article" date="2018" name="Elife">
        <title>Discovery and characterization of a prevalent human gut bacterial enzyme sufficient for the inactivation of a family of plant toxins.</title>
        <authorList>
            <person name="Koppel N."/>
            <person name="Bisanz J.E."/>
            <person name="Pandelia M.E."/>
            <person name="Turnbaugh P.J."/>
            <person name="Balskus E.P."/>
        </authorList>
    </citation>
    <scope>NUCLEOTIDE SEQUENCE [LARGE SCALE GENOMIC DNA]</scope>
    <source>
        <strain evidence="3 4">OB21 GAM 11</strain>
    </source>
</reference>
<evidence type="ECO:0000256" key="1">
    <source>
        <dbReference type="SAM" id="MobiDB-lite"/>
    </source>
</evidence>
<dbReference type="Proteomes" id="UP000253805">
    <property type="component" value="Unassembled WGS sequence"/>
</dbReference>
<dbReference type="AlphaFoldDB" id="A0A369NZB3"/>
<gene>
    <name evidence="3" type="ORF">C1850_05500</name>
</gene>
<comment type="caution">
    <text evidence="3">The sequence shown here is derived from an EMBL/GenBank/DDBJ whole genome shotgun (WGS) entry which is preliminary data.</text>
</comment>
<organism evidence="3 4">
    <name type="scientific">Adlercreutzia equolifaciens subsp. celatus</name>
    <dbReference type="NCBI Taxonomy" id="394340"/>
    <lineage>
        <taxon>Bacteria</taxon>
        <taxon>Bacillati</taxon>
        <taxon>Actinomycetota</taxon>
        <taxon>Coriobacteriia</taxon>
        <taxon>Eggerthellales</taxon>
        <taxon>Eggerthellaceae</taxon>
        <taxon>Adlercreutzia</taxon>
    </lineage>
</organism>
<dbReference type="PROSITE" id="PS51257">
    <property type="entry name" value="PROKAR_LIPOPROTEIN"/>
    <property type="match status" value="1"/>
</dbReference>